<dbReference type="PROSITE" id="PS51892">
    <property type="entry name" value="SUBTILASE"/>
    <property type="match status" value="1"/>
</dbReference>
<accession>A0A6A6WLG0</accession>
<dbReference type="PANTHER" id="PTHR43806">
    <property type="entry name" value="PEPTIDASE S8"/>
    <property type="match status" value="1"/>
</dbReference>
<dbReference type="GO" id="GO:0004252">
    <property type="term" value="F:serine-type endopeptidase activity"/>
    <property type="evidence" value="ECO:0007669"/>
    <property type="project" value="InterPro"/>
</dbReference>
<sequence length="221" mass="23767">MSSSTDEPSMGTTSTKLMNPLKMMQEMGTHVAGIMCSENMVYRKNASSSLSKAVNDIIEKGRTTRAVINLYFGGDASVLWHDAIRTAYDKGVITVVAAGNLIVNASSQGPGYMPQCITVGATDAHDRRVGGSDFGEAIDVFAPGHLVRSPFWRGNNGFNTRVEILSGTSTNAAFVSRLALYLQALESLKTPKAVADRIIELPTNDMDYLGCGAWEPEQVVI</sequence>
<evidence type="ECO:0000259" key="6">
    <source>
        <dbReference type="Pfam" id="PF00082"/>
    </source>
</evidence>
<dbReference type="PANTHER" id="PTHR43806:SF11">
    <property type="entry name" value="CEREVISIN-RELATED"/>
    <property type="match status" value="1"/>
</dbReference>
<proteinExistence type="inferred from homology"/>
<organism evidence="7 8">
    <name type="scientific">Pseudovirgaria hyperparasitica</name>
    <dbReference type="NCBI Taxonomy" id="470096"/>
    <lineage>
        <taxon>Eukaryota</taxon>
        <taxon>Fungi</taxon>
        <taxon>Dikarya</taxon>
        <taxon>Ascomycota</taxon>
        <taxon>Pezizomycotina</taxon>
        <taxon>Dothideomycetes</taxon>
        <taxon>Dothideomycetes incertae sedis</taxon>
        <taxon>Acrospermales</taxon>
        <taxon>Acrospermaceae</taxon>
        <taxon>Pseudovirgaria</taxon>
    </lineage>
</organism>
<dbReference type="GeneID" id="54487349"/>
<dbReference type="SUPFAM" id="SSF52743">
    <property type="entry name" value="Subtilisin-like"/>
    <property type="match status" value="1"/>
</dbReference>
<feature type="domain" description="Peptidase S8/S53" evidence="6">
    <location>
        <begin position="44"/>
        <end position="199"/>
    </location>
</feature>
<evidence type="ECO:0000256" key="3">
    <source>
        <dbReference type="ARBA" id="ARBA00022801"/>
    </source>
</evidence>
<dbReference type="AlphaFoldDB" id="A0A6A6WLG0"/>
<dbReference type="RefSeq" id="XP_033605439.1">
    <property type="nucleotide sequence ID" value="XM_033746295.1"/>
</dbReference>
<reference evidence="7" key="1">
    <citation type="journal article" date="2020" name="Stud. Mycol.">
        <title>101 Dothideomycetes genomes: a test case for predicting lifestyles and emergence of pathogens.</title>
        <authorList>
            <person name="Haridas S."/>
            <person name="Albert R."/>
            <person name="Binder M."/>
            <person name="Bloem J."/>
            <person name="Labutti K."/>
            <person name="Salamov A."/>
            <person name="Andreopoulos B."/>
            <person name="Baker S."/>
            <person name="Barry K."/>
            <person name="Bills G."/>
            <person name="Bluhm B."/>
            <person name="Cannon C."/>
            <person name="Castanera R."/>
            <person name="Culley D."/>
            <person name="Daum C."/>
            <person name="Ezra D."/>
            <person name="Gonzalez J."/>
            <person name="Henrissat B."/>
            <person name="Kuo A."/>
            <person name="Liang C."/>
            <person name="Lipzen A."/>
            <person name="Lutzoni F."/>
            <person name="Magnuson J."/>
            <person name="Mondo S."/>
            <person name="Nolan M."/>
            <person name="Ohm R."/>
            <person name="Pangilinan J."/>
            <person name="Park H.-J."/>
            <person name="Ramirez L."/>
            <person name="Alfaro M."/>
            <person name="Sun H."/>
            <person name="Tritt A."/>
            <person name="Yoshinaga Y."/>
            <person name="Zwiers L.-H."/>
            <person name="Turgeon B."/>
            <person name="Goodwin S."/>
            <person name="Spatafora J."/>
            <person name="Crous P."/>
            <person name="Grigoriev I."/>
        </authorList>
    </citation>
    <scope>NUCLEOTIDE SEQUENCE</scope>
    <source>
        <strain evidence="7">CBS 121739</strain>
    </source>
</reference>
<dbReference type="OrthoDB" id="206201at2759"/>
<dbReference type="InterPro" id="IPR050131">
    <property type="entry name" value="Peptidase_S8_subtilisin-like"/>
</dbReference>
<dbReference type="InterPro" id="IPR036852">
    <property type="entry name" value="Peptidase_S8/S53_dom_sf"/>
</dbReference>
<dbReference type="Gene3D" id="3.40.50.200">
    <property type="entry name" value="Peptidase S8/S53 domain"/>
    <property type="match status" value="1"/>
</dbReference>
<evidence type="ECO:0000256" key="5">
    <source>
        <dbReference type="PROSITE-ProRule" id="PRU01240"/>
    </source>
</evidence>
<evidence type="ECO:0000313" key="7">
    <source>
        <dbReference type="EMBL" id="KAF2762988.1"/>
    </source>
</evidence>
<dbReference type="Proteomes" id="UP000799437">
    <property type="component" value="Unassembled WGS sequence"/>
</dbReference>
<evidence type="ECO:0000313" key="8">
    <source>
        <dbReference type="Proteomes" id="UP000799437"/>
    </source>
</evidence>
<gene>
    <name evidence="7" type="ORF">EJ05DRAFT_495829</name>
</gene>
<keyword evidence="8" id="KW-1185">Reference proteome</keyword>
<evidence type="ECO:0000256" key="4">
    <source>
        <dbReference type="ARBA" id="ARBA00022825"/>
    </source>
</evidence>
<dbReference type="Pfam" id="PF00082">
    <property type="entry name" value="Peptidase_S8"/>
    <property type="match status" value="1"/>
</dbReference>
<dbReference type="InterPro" id="IPR000209">
    <property type="entry name" value="Peptidase_S8/S53_dom"/>
</dbReference>
<keyword evidence="2" id="KW-0645">Protease</keyword>
<name>A0A6A6WLG0_9PEZI</name>
<dbReference type="EMBL" id="ML996565">
    <property type="protein sequence ID" value="KAF2762988.1"/>
    <property type="molecule type" value="Genomic_DNA"/>
</dbReference>
<evidence type="ECO:0000256" key="2">
    <source>
        <dbReference type="ARBA" id="ARBA00022670"/>
    </source>
</evidence>
<keyword evidence="3" id="KW-0378">Hydrolase</keyword>
<comment type="caution">
    <text evidence="5">Lacks conserved residue(s) required for the propagation of feature annotation.</text>
</comment>
<protein>
    <submittedName>
        <fullName evidence="7">Subtilisin-like protein</fullName>
    </submittedName>
</protein>
<dbReference type="GO" id="GO:0006508">
    <property type="term" value="P:proteolysis"/>
    <property type="evidence" value="ECO:0007669"/>
    <property type="project" value="UniProtKB-KW"/>
</dbReference>
<comment type="similarity">
    <text evidence="1 5">Belongs to the peptidase S8 family.</text>
</comment>
<keyword evidence="4" id="KW-0720">Serine protease</keyword>
<evidence type="ECO:0000256" key="1">
    <source>
        <dbReference type="ARBA" id="ARBA00011073"/>
    </source>
</evidence>